<dbReference type="InterPro" id="IPR050721">
    <property type="entry name" value="Trk_Ktr_HKT_K-transport"/>
</dbReference>
<dbReference type="SUPFAM" id="SSF116726">
    <property type="entry name" value="TrkA C-terminal domain-like"/>
    <property type="match status" value="1"/>
</dbReference>
<evidence type="ECO:0000259" key="5">
    <source>
        <dbReference type="PROSITE" id="PS51201"/>
    </source>
</evidence>
<evidence type="ECO:0000256" key="2">
    <source>
        <dbReference type="ARBA" id="ARBA00022538"/>
    </source>
</evidence>
<dbReference type="PROSITE" id="PS51201">
    <property type="entry name" value="RCK_N"/>
    <property type="match status" value="1"/>
</dbReference>
<evidence type="ECO:0000313" key="8">
    <source>
        <dbReference type="Proteomes" id="UP000186218"/>
    </source>
</evidence>
<dbReference type="Gene3D" id="3.40.50.720">
    <property type="entry name" value="NAD(P)-binding Rossmann-like Domain"/>
    <property type="match status" value="1"/>
</dbReference>
<dbReference type="GO" id="GO:0015079">
    <property type="term" value="F:potassium ion transmembrane transporter activity"/>
    <property type="evidence" value="ECO:0007669"/>
    <property type="project" value="InterPro"/>
</dbReference>
<evidence type="ECO:0000256" key="3">
    <source>
        <dbReference type="ARBA" id="ARBA00022958"/>
    </source>
</evidence>
<name>A0A1N7EFG0_9NOCA</name>
<dbReference type="InterPro" id="IPR006036">
    <property type="entry name" value="K_uptake_TrkA"/>
</dbReference>
<dbReference type="SUPFAM" id="SSF51735">
    <property type="entry name" value="NAD(P)-binding Rossmann-fold domains"/>
    <property type="match status" value="1"/>
</dbReference>
<protein>
    <recommendedName>
        <fullName evidence="1">Trk system potassium uptake protein TrkA</fullName>
    </recommendedName>
</protein>
<reference evidence="7 8" key="1">
    <citation type="submission" date="2017-01" db="EMBL/GenBank/DDBJ databases">
        <authorList>
            <person name="Mah S.A."/>
            <person name="Swanson W.J."/>
            <person name="Moy G.W."/>
            <person name="Vacquier V.D."/>
        </authorList>
    </citation>
    <scope>NUCLEOTIDE SEQUENCE [LARGE SCALE GENOMIC DNA]</scope>
    <source>
        <strain evidence="7 8">CPCC 203464</strain>
    </source>
</reference>
<dbReference type="InterPro" id="IPR036721">
    <property type="entry name" value="RCK_C_sf"/>
</dbReference>
<dbReference type="Proteomes" id="UP000186218">
    <property type="component" value="Unassembled WGS sequence"/>
</dbReference>
<evidence type="ECO:0000256" key="1">
    <source>
        <dbReference type="ARBA" id="ARBA00017378"/>
    </source>
</evidence>
<dbReference type="PRINTS" id="PR00335">
    <property type="entry name" value="KUPTAKETRKA"/>
</dbReference>
<keyword evidence="8" id="KW-1185">Reference proteome</keyword>
<dbReference type="Pfam" id="PF02080">
    <property type="entry name" value="TrkA_C"/>
    <property type="match status" value="1"/>
</dbReference>
<keyword evidence="3" id="KW-0630">Potassium</keyword>
<dbReference type="InterPro" id="IPR003148">
    <property type="entry name" value="RCK_N"/>
</dbReference>
<keyword evidence="2" id="KW-0406">Ion transport</keyword>
<evidence type="ECO:0000313" key="7">
    <source>
        <dbReference type="EMBL" id="SIR86800.1"/>
    </source>
</evidence>
<proteinExistence type="predicted"/>
<dbReference type="PANTHER" id="PTHR43833:SF8">
    <property type="entry name" value="TRK SYSTEM POTASSIUM UPTAKE PROTEIN TRKA"/>
    <property type="match status" value="1"/>
</dbReference>
<keyword evidence="4" id="KW-0520">NAD</keyword>
<accession>A0A1N7EFG0</accession>
<dbReference type="PANTHER" id="PTHR43833">
    <property type="entry name" value="POTASSIUM CHANNEL PROTEIN 2-RELATED-RELATED"/>
    <property type="match status" value="1"/>
</dbReference>
<keyword evidence="2" id="KW-0633">Potassium transport</keyword>
<keyword evidence="2" id="KW-0813">Transport</keyword>
<dbReference type="STRING" id="1344003.SAMN05445060_1254"/>
<dbReference type="EMBL" id="FTNT01000003">
    <property type="protein sequence ID" value="SIR86800.1"/>
    <property type="molecule type" value="Genomic_DNA"/>
</dbReference>
<sequence>MHRRLTTETVGDRISRSFRRTHALRFQTAGGYWRHDASCTTWRTGAYRPPTSEEFGLRIVIMGCGRVGSSLAVALERAGHTVAIVDRDETAFRRLGPDFTGTRVRGVGFDRDVLRKAGIDEADAFAAVSSGDNSNIISARVAREQFGVERVVARIYDAKRAAVYERLGIPTVATVPWTTERFMSALGESRADDGWSDPSRKVVVIPLELHESWVGVTAAKLQAQTGARVVFLLRLGNAVLPDPKTALQQDDSIYVAVLRERIDEARAIAAAPRERDDA</sequence>
<organism evidence="7 8">
    <name type="scientific">Williamsia sterculiae</name>
    <dbReference type="NCBI Taxonomy" id="1344003"/>
    <lineage>
        <taxon>Bacteria</taxon>
        <taxon>Bacillati</taxon>
        <taxon>Actinomycetota</taxon>
        <taxon>Actinomycetes</taxon>
        <taxon>Mycobacteriales</taxon>
        <taxon>Nocardiaceae</taxon>
        <taxon>Williamsia</taxon>
    </lineage>
</organism>
<dbReference type="AlphaFoldDB" id="A0A1N7EFG0"/>
<gene>
    <name evidence="7" type="ORF">SAMN05445060_1254</name>
</gene>
<dbReference type="PROSITE" id="PS51202">
    <property type="entry name" value="RCK_C"/>
    <property type="match status" value="1"/>
</dbReference>
<dbReference type="Gene3D" id="3.30.70.1450">
    <property type="entry name" value="Regulator of K+ conductance, C-terminal domain"/>
    <property type="match status" value="1"/>
</dbReference>
<feature type="domain" description="RCK C-terminal" evidence="6">
    <location>
        <begin position="192"/>
        <end position="271"/>
    </location>
</feature>
<evidence type="ECO:0000256" key="4">
    <source>
        <dbReference type="ARBA" id="ARBA00023027"/>
    </source>
</evidence>
<dbReference type="Pfam" id="PF02254">
    <property type="entry name" value="TrkA_N"/>
    <property type="match status" value="1"/>
</dbReference>
<dbReference type="GO" id="GO:0005886">
    <property type="term" value="C:plasma membrane"/>
    <property type="evidence" value="ECO:0007669"/>
    <property type="project" value="InterPro"/>
</dbReference>
<evidence type="ECO:0000259" key="6">
    <source>
        <dbReference type="PROSITE" id="PS51202"/>
    </source>
</evidence>
<dbReference type="InterPro" id="IPR006037">
    <property type="entry name" value="RCK_C"/>
</dbReference>
<dbReference type="InterPro" id="IPR036291">
    <property type="entry name" value="NAD(P)-bd_dom_sf"/>
</dbReference>
<feature type="domain" description="RCK N-terminal" evidence="5">
    <location>
        <begin position="56"/>
        <end position="174"/>
    </location>
</feature>